<dbReference type="GO" id="GO:0006790">
    <property type="term" value="P:sulfur compound metabolic process"/>
    <property type="evidence" value="ECO:0007669"/>
    <property type="project" value="TreeGrafter"/>
</dbReference>
<dbReference type="InterPro" id="IPR008335">
    <property type="entry name" value="Mopterin_OxRdtase_euk"/>
</dbReference>
<dbReference type="KEGG" id="tmb:Thimo_2977"/>
<evidence type="ECO:0000259" key="5">
    <source>
        <dbReference type="Pfam" id="PF00174"/>
    </source>
</evidence>
<evidence type="ECO:0000256" key="4">
    <source>
        <dbReference type="ARBA" id="ARBA00023002"/>
    </source>
</evidence>
<evidence type="ECO:0000256" key="2">
    <source>
        <dbReference type="ARBA" id="ARBA00022505"/>
    </source>
</evidence>
<dbReference type="eggNOG" id="COG2041">
    <property type="taxonomic scope" value="Bacteria"/>
</dbReference>
<dbReference type="PATRIC" id="fig|765912.4.peg.2912"/>
<proteinExistence type="predicted"/>
<dbReference type="GO" id="GO:0008482">
    <property type="term" value="F:sulfite oxidase activity"/>
    <property type="evidence" value="ECO:0007669"/>
    <property type="project" value="TreeGrafter"/>
</dbReference>
<sequence length="432" mass="47607">MSKRERDVFELYAEDPDRADEILFNRVPHPDRRGFLKSAGLATMAAMLGGYIPFHRSMPAGLLPVALAEEPFRIEGKDGLVVLNDRPVNAETPAHLLDDAVTPTARHFIRNNGVPPESVDADAWTLTVDGEVEEPLELTIAELKGRFEVVNLQLQLECGGNGRAYFEPNARGNQWTVGAVGCSEWTGVRLADLLKAAGLKDSAVYTAHYGADQHLSGDPSKRPISRGVPISKALNPYNLVAFEQNGGRMHPMNGYPLRLVVPGWPGSCSQKWLQRIQIRDQVHDGAKMTGKSYRVPQHPVAPGEEVPEDDFVIIESMPVKSLITFPQSGVEIAAGAPVTTVRGHAWAGDNKVAAVDLSIDFGATWQRAELTEPVNDYAWQHFTAEVRFPMTGYYEVWARAIDDTGRSQPFAIAWNPKGYLNNSMHRIAVRVV</sequence>
<keyword evidence="8" id="KW-1185">Reference proteome</keyword>
<dbReference type="PRINTS" id="PR00407">
    <property type="entry name" value="EUMOPTERIN"/>
</dbReference>
<dbReference type="EMBL" id="CP003051">
    <property type="protein sequence ID" value="AGA91668.1"/>
    <property type="molecule type" value="Genomic_DNA"/>
</dbReference>
<dbReference type="InterPro" id="IPR006311">
    <property type="entry name" value="TAT_signal"/>
</dbReference>
<evidence type="ECO:0000313" key="8">
    <source>
        <dbReference type="Proteomes" id="UP000010816"/>
    </source>
</evidence>
<dbReference type="Pfam" id="PF03404">
    <property type="entry name" value="Mo-co_dimer"/>
    <property type="match status" value="1"/>
</dbReference>
<keyword evidence="3" id="KW-0479">Metal-binding</keyword>
<dbReference type="Gene3D" id="3.90.420.10">
    <property type="entry name" value="Oxidoreductase, molybdopterin-binding domain"/>
    <property type="match status" value="1"/>
</dbReference>
<dbReference type="SUPFAM" id="SSF81296">
    <property type="entry name" value="E set domains"/>
    <property type="match status" value="1"/>
</dbReference>
<dbReference type="Gene3D" id="2.60.40.650">
    <property type="match status" value="1"/>
</dbReference>
<keyword evidence="2" id="KW-0500">Molybdenum</keyword>
<dbReference type="SUPFAM" id="SSF56524">
    <property type="entry name" value="Oxidoreductase molybdopterin-binding domain"/>
    <property type="match status" value="1"/>
</dbReference>
<comment type="cofactor">
    <cofactor evidence="1">
        <name>Mo-molybdopterin</name>
        <dbReference type="ChEBI" id="CHEBI:71302"/>
    </cofactor>
</comment>
<dbReference type="InterPro" id="IPR014756">
    <property type="entry name" value="Ig_E-set"/>
</dbReference>
<keyword evidence="4" id="KW-0560">Oxidoreductase</keyword>
<dbReference type="InterPro" id="IPR000572">
    <property type="entry name" value="OxRdtase_Mopterin-bd_dom"/>
</dbReference>
<dbReference type="PANTHER" id="PTHR19372">
    <property type="entry name" value="SULFITE REDUCTASE"/>
    <property type="match status" value="1"/>
</dbReference>
<dbReference type="AlphaFoldDB" id="L0GY30"/>
<dbReference type="InterPro" id="IPR036374">
    <property type="entry name" value="OxRdtase_Mopterin-bd_sf"/>
</dbReference>
<organism evidence="7 8">
    <name type="scientific">Thioflavicoccus mobilis 8321</name>
    <dbReference type="NCBI Taxonomy" id="765912"/>
    <lineage>
        <taxon>Bacteria</taxon>
        <taxon>Pseudomonadati</taxon>
        <taxon>Pseudomonadota</taxon>
        <taxon>Gammaproteobacteria</taxon>
        <taxon>Chromatiales</taxon>
        <taxon>Chromatiaceae</taxon>
        <taxon>Thioflavicoccus</taxon>
    </lineage>
</organism>
<feature type="domain" description="Oxidoreductase molybdopterin-binding" evidence="5">
    <location>
        <begin position="116"/>
        <end position="285"/>
    </location>
</feature>
<feature type="domain" description="Moybdenum cofactor oxidoreductase dimerisation" evidence="6">
    <location>
        <begin position="313"/>
        <end position="431"/>
    </location>
</feature>
<dbReference type="PROSITE" id="PS51318">
    <property type="entry name" value="TAT"/>
    <property type="match status" value="1"/>
</dbReference>
<dbReference type="STRING" id="765912.Thimo_2977"/>
<dbReference type="RefSeq" id="WP_015281799.1">
    <property type="nucleotide sequence ID" value="NC_019940.1"/>
</dbReference>
<dbReference type="GO" id="GO:0020037">
    <property type="term" value="F:heme binding"/>
    <property type="evidence" value="ECO:0007669"/>
    <property type="project" value="TreeGrafter"/>
</dbReference>
<dbReference type="GO" id="GO:0043546">
    <property type="term" value="F:molybdopterin cofactor binding"/>
    <property type="evidence" value="ECO:0007669"/>
    <property type="project" value="TreeGrafter"/>
</dbReference>
<name>L0GY30_9GAMM</name>
<dbReference type="InterPro" id="IPR005066">
    <property type="entry name" value="MoCF_OxRdtse_dimer"/>
</dbReference>
<evidence type="ECO:0000313" key="7">
    <source>
        <dbReference type="EMBL" id="AGA91668.1"/>
    </source>
</evidence>
<evidence type="ECO:0000256" key="3">
    <source>
        <dbReference type="ARBA" id="ARBA00022723"/>
    </source>
</evidence>
<dbReference type="Proteomes" id="UP000010816">
    <property type="component" value="Chromosome"/>
</dbReference>
<dbReference type="CDD" id="cd02110">
    <property type="entry name" value="SO_family_Moco_dimer"/>
    <property type="match status" value="1"/>
</dbReference>
<dbReference type="HOGENOM" id="CLU_003827_5_5_6"/>
<dbReference type="PANTHER" id="PTHR19372:SF7">
    <property type="entry name" value="SULFITE OXIDASE, MITOCHONDRIAL"/>
    <property type="match status" value="1"/>
</dbReference>
<reference evidence="7 8" key="1">
    <citation type="submission" date="2011-09" db="EMBL/GenBank/DDBJ databases">
        <title>Complete sequence of chromosome of Thioflavicoccus mobilis 8321.</title>
        <authorList>
            <consortium name="US DOE Joint Genome Institute"/>
            <person name="Lucas S."/>
            <person name="Han J."/>
            <person name="Lapidus A."/>
            <person name="Cheng J.-F."/>
            <person name="Goodwin L."/>
            <person name="Pitluck S."/>
            <person name="Peters L."/>
            <person name="Ovchinnikova G."/>
            <person name="Lu M."/>
            <person name="Detter J.C."/>
            <person name="Han C."/>
            <person name="Tapia R."/>
            <person name="Land M."/>
            <person name="Hauser L."/>
            <person name="Kyrpides N."/>
            <person name="Ivanova N."/>
            <person name="Pagani I."/>
            <person name="Vogl K."/>
            <person name="Liu Z."/>
            <person name="Imhoff J."/>
            <person name="Thiel V."/>
            <person name="Frigaard N.-U."/>
            <person name="Bryant D."/>
            <person name="Woyke T."/>
        </authorList>
    </citation>
    <scope>NUCLEOTIDE SEQUENCE [LARGE SCALE GENOMIC DNA]</scope>
    <source>
        <strain evidence="7 8">8321</strain>
    </source>
</reference>
<dbReference type="Pfam" id="PF00174">
    <property type="entry name" value="Oxidored_molyb"/>
    <property type="match status" value="1"/>
</dbReference>
<evidence type="ECO:0000256" key="1">
    <source>
        <dbReference type="ARBA" id="ARBA00001924"/>
    </source>
</evidence>
<accession>L0GY30</accession>
<evidence type="ECO:0000259" key="6">
    <source>
        <dbReference type="Pfam" id="PF03404"/>
    </source>
</evidence>
<protein>
    <submittedName>
        <fullName evidence="7">Sulfite oxidase-like oxidoreductase</fullName>
    </submittedName>
</protein>
<dbReference type="OrthoDB" id="9795587at2"/>
<dbReference type="GO" id="GO:0030151">
    <property type="term" value="F:molybdenum ion binding"/>
    <property type="evidence" value="ECO:0007669"/>
    <property type="project" value="InterPro"/>
</dbReference>
<gene>
    <name evidence="7" type="ORF">Thimo_2977</name>
</gene>